<dbReference type="SUPFAM" id="SSF53474">
    <property type="entry name" value="alpha/beta-Hydrolases"/>
    <property type="match status" value="1"/>
</dbReference>
<dbReference type="GeneID" id="97181269"/>
<sequence length="272" mass="31205">MKTVYTLLFSALSLPLAAQKVVKTKIHSAKMDKNIETIIITPDMKDGINYKTVYILHGYSGNPTRTVQEDIPDLIQKAKTFQTIYVLPDGNFNSWYVDSPIDPHSQYSTFIGNELVNYIDHHYPTQQNRNARGILGWSMGGYGALHIGIAYPQTFSIVGSSCGALDFDRFGQAYQQYQVDKVLGDFKNLNDVDRIYSNEDKMKHNKQRYILDCGTEDLQMLEMNRTFHKHLTNKNIEHLYIESKGGHDTAYWSKSLSQQLALFQNYFQHEGL</sequence>
<dbReference type="InterPro" id="IPR000801">
    <property type="entry name" value="Esterase-like"/>
</dbReference>
<dbReference type="GO" id="GO:0016747">
    <property type="term" value="F:acyltransferase activity, transferring groups other than amino-acyl groups"/>
    <property type="evidence" value="ECO:0007669"/>
    <property type="project" value="TreeGrafter"/>
</dbReference>
<keyword evidence="1" id="KW-0378">Hydrolase</keyword>
<dbReference type="GO" id="GO:0045493">
    <property type="term" value="P:xylan catabolic process"/>
    <property type="evidence" value="ECO:0007669"/>
    <property type="project" value="UniProtKB-KW"/>
</dbReference>
<dbReference type="GO" id="GO:0031176">
    <property type="term" value="F:endo-1,4-beta-xylanase activity"/>
    <property type="evidence" value="ECO:0007669"/>
    <property type="project" value="UniProtKB-EC"/>
</dbReference>
<dbReference type="PANTHER" id="PTHR48098">
    <property type="entry name" value="ENTEROCHELIN ESTERASE-RELATED"/>
    <property type="match status" value="1"/>
</dbReference>
<dbReference type="EC" id="3.2.1.8" evidence="1"/>
<gene>
    <name evidence="1" type="primary">xynZ_1</name>
    <name evidence="1" type="ORF">NCTC11343_01925</name>
</gene>
<proteinExistence type="predicted"/>
<organism evidence="1">
    <name type="scientific">Sphingobacterium multivorum</name>
    <dbReference type="NCBI Taxonomy" id="28454"/>
    <lineage>
        <taxon>Bacteria</taxon>
        <taxon>Pseudomonadati</taxon>
        <taxon>Bacteroidota</taxon>
        <taxon>Sphingobacteriia</taxon>
        <taxon>Sphingobacteriales</taxon>
        <taxon>Sphingobacteriaceae</taxon>
        <taxon>Sphingobacterium</taxon>
    </lineage>
</organism>
<dbReference type="PANTHER" id="PTHR48098:SF1">
    <property type="entry name" value="DIACYLGLYCEROL ACYLTRANSFERASE_MYCOLYLTRANSFERASE AG85A"/>
    <property type="match status" value="1"/>
</dbReference>
<keyword evidence="1" id="KW-0624">Polysaccharide degradation</keyword>
<dbReference type="AlphaFoldDB" id="A0A2X2IVM8"/>
<dbReference type="InterPro" id="IPR029058">
    <property type="entry name" value="AB_hydrolase_fold"/>
</dbReference>
<keyword evidence="1" id="KW-0326">Glycosidase</keyword>
<keyword evidence="1" id="KW-0858">Xylan degradation</keyword>
<accession>A0A2X2IVM8</accession>
<dbReference type="Pfam" id="PF00756">
    <property type="entry name" value="Esterase"/>
    <property type="match status" value="1"/>
</dbReference>
<name>A0A2X2IVM8_SPHMU</name>
<dbReference type="Proteomes" id="UP000251241">
    <property type="component" value="Unassembled WGS sequence"/>
</dbReference>
<keyword evidence="1" id="KW-0119">Carbohydrate metabolism</keyword>
<evidence type="ECO:0000313" key="1">
    <source>
        <dbReference type="EMBL" id="SPZ85364.1"/>
    </source>
</evidence>
<dbReference type="Gene3D" id="3.40.50.1820">
    <property type="entry name" value="alpha/beta hydrolase"/>
    <property type="match status" value="1"/>
</dbReference>
<protein>
    <submittedName>
        <fullName evidence="1">Endo-1,4-beta-xylanase Z</fullName>
        <ecNumber evidence="1">3.2.1.8</ecNumber>
    </submittedName>
</protein>
<dbReference type="RefSeq" id="WP_112374480.1">
    <property type="nucleotide sequence ID" value="NZ_CP069793.1"/>
</dbReference>
<reference evidence="1" key="1">
    <citation type="submission" date="2018-06" db="EMBL/GenBank/DDBJ databases">
        <authorList>
            <consortium name="Pathogen Informatics"/>
            <person name="Doyle S."/>
        </authorList>
    </citation>
    <scope>NUCLEOTIDE SEQUENCE [LARGE SCALE GENOMIC DNA]</scope>
    <source>
        <strain evidence="1">NCTC11343</strain>
    </source>
</reference>
<dbReference type="InterPro" id="IPR050583">
    <property type="entry name" value="Mycobacterial_A85_antigen"/>
</dbReference>
<dbReference type="EMBL" id="UAUU01000008">
    <property type="protein sequence ID" value="SPZ85364.1"/>
    <property type="molecule type" value="Genomic_DNA"/>
</dbReference>